<comment type="caution">
    <text evidence="2">The sequence shown here is derived from an EMBL/GenBank/DDBJ whole genome shotgun (WGS) entry which is preliminary data.</text>
</comment>
<dbReference type="Gene3D" id="3.40.630.30">
    <property type="match status" value="1"/>
</dbReference>
<dbReference type="GO" id="GO:0016747">
    <property type="term" value="F:acyltransferase activity, transferring groups other than amino-acyl groups"/>
    <property type="evidence" value="ECO:0007669"/>
    <property type="project" value="InterPro"/>
</dbReference>
<organism evidence="2 3">
    <name type="scientific">Candidatus Choladousia intestinavium</name>
    <dbReference type="NCBI Taxonomy" id="2840727"/>
    <lineage>
        <taxon>Bacteria</taxon>
        <taxon>Bacillati</taxon>
        <taxon>Bacillota</taxon>
        <taxon>Clostridia</taxon>
        <taxon>Lachnospirales</taxon>
        <taxon>Lachnospiraceae</taxon>
        <taxon>Lachnospiraceae incertae sedis</taxon>
        <taxon>Candidatus Choladousia</taxon>
    </lineage>
</organism>
<evidence type="ECO:0000259" key="1">
    <source>
        <dbReference type="PROSITE" id="PS51186"/>
    </source>
</evidence>
<evidence type="ECO:0000313" key="3">
    <source>
        <dbReference type="Proteomes" id="UP000886757"/>
    </source>
</evidence>
<dbReference type="PROSITE" id="PS51186">
    <property type="entry name" value="GNAT"/>
    <property type="match status" value="1"/>
</dbReference>
<dbReference type="Gene3D" id="3.40.630.110">
    <property type="entry name" value="GNAT acetyltransferase-like"/>
    <property type="match status" value="1"/>
</dbReference>
<dbReference type="EMBL" id="DVGK01000111">
    <property type="protein sequence ID" value="HIR14168.1"/>
    <property type="molecule type" value="Genomic_DNA"/>
</dbReference>
<gene>
    <name evidence="2" type="ORF">IAB31_09630</name>
</gene>
<reference evidence="2" key="2">
    <citation type="journal article" date="2021" name="PeerJ">
        <title>Extensive microbial diversity within the chicken gut microbiome revealed by metagenomics and culture.</title>
        <authorList>
            <person name="Gilroy R."/>
            <person name="Ravi A."/>
            <person name="Getino M."/>
            <person name="Pursley I."/>
            <person name="Horton D.L."/>
            <person name="Alikhan N.F."/>
            <person name="Baker D."/>
            <person name="Gharbi K."/>
            <person name="Hall N."/>
            <person name="Watson M."/>
            <person name="Adriaenssens E.M."/>
            <person name="Foster-Nyarko E."/>
            <person name="Jarju S."/>
            <person name="Secka A."/>
            <person name="Antonio M."/>
            <person name="Oren A."/>
            <person name="Chaudhuri R.R."/>
            <person name="La Ragione R."/>
            <person name="Hildebrand F."/>
            <person name="Pallen M.J."/>
        </authorList>
    </citation>
    <scope>NUCLEOTIDE SEQUENCE</scope>
    <source>
        <strain evidence="2">ChiSjej4B22-8148</strain>
    </source>
</reference>
<protein>
    <submittedName>
        <fullName evidence="2">GNAT family N-acetyltransferase</fullName>
    </submittedName>
</protein>
<accession>A0A9D1ADE1</accession>
<dbReference type="InterPro" id="IPR000182">
    <property type="entry name" value="GNAT_dom"/>
</dbReference>
<proteinExistence type="predicted"/>
<dbReference type="PANTHER" id="PTHR31143:SF2">
    <property type="entry name" value="FR47-LIKE DOMAIN-CONTAINING PROTEIN-RELATED"/>
    <property type="match status" value="1"/>
</dbReference>
<dbReference type="InterPro" id="IPR027365">
    <property type="entry name" value="GNAT_acetyltra_YdfB-like"/>
</dbReference>
<dbReference type="Pfam" id="PF12746">
    <property type="entry name" value="GNAT_acetyltran"/>
    <property type="match status" value="1"/>
</dbReference>
<name>A0A9D1ADE1_9FIRM</name>
<reference evidence="2" key="1">
    <citation type="submission" date="2020-10" db="EMBL/GenBank/DDBJ databases">
        <authorList>
            <person name="Gilroy R."/>
        </authorList>
    </citation>
    <scope>NUCLEOTIDE SEQUENCE</scope>
    <source>
        <strain evidence="2">ChiSjej4B22-8148</strain>
    </source>
</reference>
<dbReference type="PANTHER" id="PTHR31143">
    <property type="match status" value="1"/>
</dbReference>
<dbReference type="AlphaFoldDB" id="A0A9D1ADE1"/>
<dbReference type="InterPro" id="IPR016181">
    <property type="entry name" value="Acyl_CoA_acyltransferase"/>
</dbReference>
<dbReference type="SUPFAM" id="SSF55729">
    <property type="entry name" value="Acyl-CoA N-acyltransferases (Nat)"/>
    <property type="match status" value="1"/>
</dbReference>
<sequence length="254" mass="28630">MICKISNPSLVSPLFQDWDETMIWSCLDGTMGELYGDDFKNPKSAAAVLGDFTFFAGVPCAELGALHHSSLLQKNYRILVPRTSEWENLLLKLYGNRARRIRRYATVKDSGSFSPEGLTKILSGLPEGFSLKRMDEALYNQCGSMDWSRDLVSQYETWEKYRILGLGVVLTKDGEILSGASSYSAYRGGIEIEIDTRPEYRRRGFASFCGARLILECIKRNLYPSWDAHTEASLSLALKLGYRFSHAYTALEIS</sequence>
<evidence type="ECO:0000313" key="2">
    <source>
        <dbReference type="EMBL" id="HIR14168.1"/>
    </source>
</evidence>
<dbReference type="InterPro" id="IPR042573">
    <property type="entry name" value="GNAT_acetyltra_N"/>
</dbReference>
<feature type="domain" description="N-acetyltransferase" evidence="1">
    <location>
        <begin position="126"/>
        <end position="254"/>
    </location>
</feature>
<dbReference type="Proteomes" id="UP000886757">
    <property type="component" value="Unassembled WGS sequence"/>
</dbReference>